<accession>A0A561UVG3</accession>
<dbReference type="PANTHER" id="PTHR43792:SF8">
    <property type="entry name" value="[RIBOSOMAL PROTEIN US5]-ALANINE N-ACETYLTRANSFERASE"/>
    <property type="match status" value="1"/>
</dbReference>
<dbReference type="GO" id="GO:0005737">
    <property type="term" value="C:cytoplasm"/>
    <property type="evidence" value="ECO:0007669"/>
    <property type="project" value="TreeGrafter"/>
</dbReference>
<dbReference type="PANTHER" id="PTHR43792">
    <property type="entry name" value="GNAT FAMILY, PUTATIVE (AFU_ORTHOLOGUE AFUA_3G00765)-RELATED-RELATED"/>
    <property type="match status" value="1"/>
</dbReference>
<sequence>MPTTSAVPSMPAVPELQRLRADHAPAILCFEQENRAFFAASVPDRGDDYFNRFAARHEALLTEQASGACHFHLLVAGDGEVLGRFNLVDAANGTAELGFRLAEKATGRGLATVAVRQIFTLCTTTYALTTLRASATLTNTASRSVLTRTGFVATGEEVLLGGERGVGYVRELGGGEGVGV</sequence>
<comment type="caution">
    <text evidence="5">The sequence shown here is derived from an EMBL/GenBank/DDBJ whole genome shotgun (WGS) entry which is preliminary data.</text>
</comment>
<evidence type="ECO:0000256" key="2">
    <source>
        <dbReference type="ARBA" id="ARBA00023315"/>
    </source>
</evidence>
<dbReference type="GO" id="GO:0008999">
    <property type="term" value="F:protein-N-terminal-alanine acetyltransferase activity"/>
    <property type="evidence" value="ECO:0007669"/>
    <property type="project" value="TreeGrafter"/>
</dbReference>
<evidence type="ECO:0000313" key="5">
    <source>
        <dbReference type="EMBL" id="TWG03341.1"/>
    </source>
</evidence>
<dbReference type="Gene3D" id="3.40.630.30">
    <property type="match status" value="1"/>
</dbReference>
<name>A0A561UVG3_9ACTN</name>
<dbReference type="Proteomes" id="UP000318186">
    <property type="component" value="Unassembled WGS sequence"/>
</dbReference>
<evidence type="ECO:0000259" key="4">
    <source>
        <dbReference type="Pfam" id="PF13302"/>
    </source>
</evidence>
<evidence type="ECO:0000313" key="6">
    <source>
        <dbReference type="Proteomes" id="UP000318186"/>
    </source>
</evidence>
<reference evidence="5 6" key="1">
    <citation type="submission" date="2019-06" db="EMBL/GenBank/DDBJ databases">
        <title>Sequencing the genomes of 1000 actinobacteria strains.</title>
        <authorList>
            <person name="Klenk H.-P."/>
        </authorList>
    </citation>
    <scope>NUCLEOTIDE SEQUENCE [LARGE SCALE GENOMIC DNA]</scope>
    <source>
        <strain evidence="5 6">DSM 42059</strain>
    </source>
</reference>
<protein>
    <submittedName>
        <fullName evidence="5">Ribosomal-protein-alanine N-acetyltransferase</fullName>
    </submittedName>
</protein>
<evidence type="ECO:0000256" key="1">
    <source>
        <dbReference type="ARBA" id="ARBA00022679"/>
    </source>
</evidence>
<dbReference type="InterPro" id="IPR000182">
    <property type="entry name" value="GNAT_dom"/>
</dbReference>
<dbReference type="Pfam" id="PF13302">
    <property type="entry name" value="Acetyltransf_3"/>
    <property type="match status" value="1"/>
</dbReference>
<feature type="domain" description="N-acetyltransferase" evidence="4">
    <location>
        <begin position="16"/>
        <end position="152"/>
    </location>
</feature>
<evidence type="ECO:0000256" key="3">
    <source>
        <dbReference type="ARBA" id="ARBA00038502"/>
    </source>
</evidence>
<dbReference type="SUPFAM" id="SSF55729">
    <property type="entry name" value="Acyl-CoA N-acyltransferases (Nat)"/>
    <property type="match status" value="1"/>
</dbReference>
<dbReference type="EMBL" id="VIWW01000001">
    <property type="protein sequence ID" value="TWG03341.1"/>
    <property type="molecule type" value="Genomic_DNA"/>
</dbReference>
<keyword evidence="2" id="KW-0012">Acyltransferase</keyword>
<organism evidence="5 6">
    <name type="scientific">Streptomyces brevispora</name>
    <dbReference type="NCBI Taxonomy" id="887462"/>
    <lineage>
        <taxon>Bacteria</taxon>
        <taxon>Bacillati</taxon>
        <taxon>Actinomycetota</taxon>
        <taxon>Actinomycetes</taxon>
        <taxon>Kitasatosporales</taxon>
        <taxon>Streptomycetaceae</taxon>
        <taxon>Streptomyces</taxon>
    </lineage>
</organism>
<dbReference type="AlphaFoldDB" id="A0A561UVG3"/>
<dbReference type="InterPro" id="IPR016181">
    <property type="entry name" value="Acyl_CoA_acyltransferase"/>
</dbReference>
<proteinExistence type="inferred from homology"/>
<gene>
    <name evidence="5" type="ORF">FHX80_111765</name>
</gene>
<keyword evidence="1 5" id="KW-0808">Transferase</keyword>
<comment type="similarity">
    <text evidence="3">Belongs to the acetyltransferase family. RimJ subfamily.</text>
</comment>
<dbReference type="InterPro" id="IPR051531">
    <property type="entry name" value="N-acetyltransferase"/>
</dbReference>